<comment type="caution">
    <text evidence="2">The sequence shown here is derived from an EMBL/GenBank/DDBJ whole genome shotgun (WGS) entry which is preliminary data.</text>
</comment>
<dbReference type="AlphaFoldDB" id="A0A834I8R1"/>
<accession>A0A834I8R1</accession>
<dbReference type="Proteomes" id="UP000625711">
    <property type="component" value="Unassembled WGS sequence"/>
</dbReference>
<evidence type="ECO:0000256" key="1">
    <source>
        <dbReference type="SAM" id="MobiDB-lite"/>
    </source>
</evidence>
<reference evidence="2" key="1">
    <citation type="submission" date="2020-08" db="EMBL/GenBank/DDBJ databases">
        <title>Genome sequencing and assembly of the red palm weevil Rhynchophorus ferrugineus.</title>
        <authorList>
            <person name="Dias G.B."/>
            <person name="Bergman C.M."/>
            <person name="Manee M."/>
        </authorList>
    </citation>
    <scope>NUCLEOTIDE SEQUENCE</scope>
    <source>
        <strain evidence="2">AA-2017</strain>
        <tissue evidence="2">Whole larva</tissue>
    </source>
</reference>
<sequence>MRPSRLRTGPEHLRRPHPPSAPPLPASGRQLLNVIFGITFVESVSRFGSLSTGSLRSVLVATLFLERDPSSRKR</sequence>
<protein>
    <submittedName>
        <fullName evidence="2">Uncharacterized protein</fullName>
    </submittedName>
</protein>
<gene>
    <name evidence="2" type="ORF">GWI33_012710</name>
</gene>
<organism evidence="2 3">
    <name type="scientific">Rhynchophorus ferrugineus</name>
    <name type="common">Red palm weevil</name>
    <name type="synonym">Curculio ferrugineus</name>
    <dbReference type="NCBI Taxonomy" id="354439"/>
    <lineage>
        <taxon>Eukaryota</taxon>
        <taxon>Metazoa</taxon>
        <taxon>Ecdysozoa</taxon>
        <taxon>Arthropoda</taxon>
        <taxon>Hexapoda</taxon>
        <taxon>Insecta</taxon>
        <taxon>Pterygota</taxon>
        <taxon>Neoptera</taxon>
        <taxon>Endopterygota</taxon>
        <taxon>Coleoptera</taxon>
        <taxon>Polyphaga</taxon>
        <taxon>Cucujiformia</taxon>
        <taxon>Curculionidae</taxon>
        <taxon>Dryophthorinae</taxon>
        <taxon>Rhynchophorus</taxon>
    </lineage>
</organism>
<feature type="region of interest" description="Disordered" evidence="1">
    <location>
        <begin position="1"/>
        <end position="26"/>
    </location>
</feature>
<proteinExistence type="predicted"/>
<keyword evidence="3" id="KW-1185">Reference proteome</keyword>
<name>A0A834I8R1_RHYFE</name>
<evidence type="ECO:0000313" key="3">
    <source>
        <dbReference type="Proteomes" id="UP000625711"/>
    </source>
</evidence>
<evidence type="ECO:0000313" key="2">
    <source>
        <dbReference type="EMBL" id="KAF7274612.1"/>
    </source>
</evidence>
<dbReference type="EMBL" id="JAACXV010012476">
    <property type="protein sequence ID" value="KAF7274612.1"/>
    <property type="molecule type" value="Genomic_DNA"/>
</dbReference>